<accession>A0ABU6ZRQ9</accession>
<dbReference type="Gene3D" id="1.10.630.10">
    <property type="entry name" value="Cytochrome P450"/>
    <property type="match status" value="1"/>
</dbReference>
<keyword evidence="2" id="KW-0503">Monooxygenase</keyword>
<keyword evidence="4" id="KW-1185">Reference proteome</keyword>
<gene>
    <name evidence="3" type="ORF">PIB30_086317</name>
</gene>
<evidence type="ECO:0008006" key="5">
    <source>
        <dbReference type="Google" id="ProtNLM"/>
    </source>
</evidence>
<dbReference type="Proteomes" id="UP001341840">
    <property type="component" value="Unassembled WGS sequence"/>
</dbReference>
<keyword evidence="2" id="KW-0560">Oxidoreductase</keyword>
<comment type="caution">
    <text evidence="3">The sequence shown here is derived from an EMBL/GenBank/DDBJ whole genome shotgun (WGS) entry which is preliminary data.</text>
</comment>
<evidence type="ECO:0000256" key="2">
    <source>
        <dbReference type="RuleBase" id="RU000461"/>
    </source>
</evidence>
<dbReference type="PRINTS" id="PR00463">
    <property type="entry name" value="EP450I"/>
</dbReference>
<evidence type="ECO:0000313" key="4">
    <source>
        <dbReference type="Proteomes" id="UP001341840"/>
    </source>
</evidence>
<keyword evidence="2" id="KW-0349">Heme</keyword>
<evidence type="ECO:0000256" key="1">
    <source>
        <dbReference type="ARBA" id="ARBA00010617"/>
    </source>
</evidence>
<dbReference type="EMBL" id="JASCZI010273335">
    <property type="protein sequence ID" value="MED6224667.1"/>
    <property type="molecule type" value="Genomic_DNA"/>
</dbReference>
<name>A0ABU6ZRQ9_9FABA</name>
<dbReference type="InterPro" id="IPR002401">
    <property type="entry name" value="Cyt_P450_E_grp-I"/>
</dbReference>
<dbReference type="InterPro" id="IPR001128">
    <property type="entry name" value="Cyt_P450"/>
</dbReference>
<dbReference type="SUPFAM" id="SSF48264">
    <property type="entry name" value="Cytochrome P450"/>
    <property type="match status" value="1"/>
</dbReference>
<keyword evidence="2" id="KW-0408">Iron</keyword>
<evidence type="ECO:0000313" key="3">
    <source>
        <dbReference type="EMBL" id="MED6224667.1"/>
    </source>
</evidence>
<dbReference type="PRINTS" id="PR00385">
    <property type="entry name" value="P450"/>
</dbReference>
<dbReference type="PANTHER" id="PTHR47950:SF30">
    <property type="entry name" value="CYTOCHROME P450 FAMILY PROTEIN"/>
    <property type="match status" value="1"/>
</dbReference>
<dbReference type="InterPro" id="IPR017972">
    <property type="entry name" value="Cyt_P450_CS"/>
</dbReference>
<keyword evidence="2" id="KW-0479">Metal-binding</keyword>
<organism evidence="3 4">
    <name type="scientific">Stylosanthes scabra</name>
    <dbReference type="NCBI Taxonomy" id="79078"/>
    <lineage>
        <taxon>Eukaryota</taxon>
        <taxon>Viridiplantae</taxon>
        <taxon>Streptophyta</taxon>
        <taxon>Embryophyta</taxon>
        <taxon>Tracheophyta</taxon>
        <taxon>Spermatophyta</taxon>
        <taxon>Magnoliopsida</taxon>
        <taxon>eudicotyledons</taxon>
        <taxon>Gunneridae</taxon>
        <taxon>Pentapetalae</taxon>
        <taxon>rosids</taxon>
        <taxon>fabids</taxon>
        <taxon>Fabales</taxon>
        <taxon>Fabaceae</taxon>
        <taxon>Papilionoideae</taxon>
        <taxon>50 kb inversion clade</taxon>
        <taxon>dalbergioids sensu lato</taxon>
        <taxon>Dalbergieae</taxon>
        <taxon>Pterocarpus clade</taxon>
        <taxon>Stylosanthes</taxon>
    </lineage>
</organism>
<dbReference type="Pfam" id="PF00067">
    <property type="entry name" value="p450"/>
    <property type="match status" value="1"/>
</dbReference>
<dbReference type="PANTHER" id="PTHR47950">
    <property type="entry name" value="CYTOCHROME P450, FAMILY 76, SUBFAMILY C, POLYPEPTIDE 5-RELATED"/>
    <property type="match status" value="1"/>
</dbReference>
<dbReference type="InterPro" id="IPR036396">
    <property type="entry name" value="Cyt_P450_sf"/>
</dbReference>
<protein>
    <recommendedName>
        <fullName evidence="5">Cytochrome P450</fullName>
    </recommendedName>
</protein>
<proteinExistence type="inferred from homology"/>
<comment type="similarity">
    <text evidence="1 2">Belongs to the cytochrome P450 family.</text>
</comment>
<reference evidence="3 4" key="1">
    <citation type="journal article" date="2023" name="Plants (Basel)">
        <title>Bridging the Gap: Combining Genomics and Transcriptomics Approaches to Understand Stylosanthes scabra, an Orphan Legume from the Brazilian Caatinga.</title>
        <authorList>
            <person name="Ferreira-Neto J.R.C."/>
            <person name="da Silva M.D."/>
            <person name="Binneck E."/>
            <person name="de Melo N.F."/>
            <person name="da Silva R.H."/>
            <person name="de Melo A.L.T.M."/>
            <person name="Pandolfi V."/>
            <person name="Bustamante F.O."/>
            <person name="Brasileiro-Vidal A.C."/>
            <person name="Benko-Iseppon A.M."/>
        </authorList>
    </citation>
    <scope>NUCLEOTIDE SEQUENCE [LARGE SCALE GENOMIC DNA]</scope>
    <source>
        <tissue evidence="3">Leaves</tissue>
    </source>
</reference>
<dbReference type="CDD" id="cd11073">
    <property type="entry name" value="CYP76-like"/>
    <property type="match status" value="1"/>
</dbReference>
<sequence>MSLKLGKLTTIVISSPQFAKEILHKHDQIFSYRTIPDSARAHDRYLFSIFWMPPISLQWRVLRRICATKVFSAQNIDATQVIREKKIQELLDFVKIKVKKVEAFCIDEVIFTTMLNILSNTLFSMDFARYASDKSQEFKNIVGGVSQEFGRPNVVDHFTILGLLDPQGVRSRMKIYLEKLITLFDGLVEERLKSRGLAMGSESNNNDVLDSVLNFMLEENSQITRSHVIRLLLDLFVAGIDTTSNMLEHAMTELLYNPEKFTKVREEIQQVLSKSSSGKLIEESNISKLPFLRAIVKETLRLHPPAPFLMPHKSNKDVEVCGYMIPKNSKIIVNLWGMGRDSSVWENPNEFLPERFLGSKIDFKGQYFELIPFGAGRRICPGLPMASRTIHIILASLLYHYDWKLMNEVKTSEDIDYLSENFGVTLHKTQSLLVIPMPNCGT</sequence>
<dbReference type="PROSITE" id="PS00086">
    <property type="entry name" value="CYTOCHROME_P450"/>
    <property type="match status" value="1"/>
</dbReference>